<dbReference type="Proteomes" id="UP000054988">
    <property type="component" value="Unassembled WGS sequence"/>
</dbReference>
<evidence type="ECO:0000313" key="3">
    <source>
        <dbReference type="EMBL" id="KTB29729.1"/>
    </source>
</evidence>
<evidence type="ECO:0000259" key="2">
    <source>
        <dbReference type="Pfam" id="PF16242"/>
    </source>
</evidence>
<protein>
    <recommendedName>
        <fullName evidence="2">General stress protein FMN-binding split barrel domain-containing protein</fullName>
    </recommendedName>
</protein>
<evidence type="ECO:0000256" key="1">
    <source>
        <dbReference type="SAM" id="MobiDB-lite"/>
    </source>
</evidence>
<reference evidence="3 4" key="1">
    <citation type="submission" date="2015-12" db="EMBL/GenBank/DDBJ databases">
        <title>Draft genome sequence of Moniliophthora roreri, the causal agent of frosty pod rot of cacao.</title>
        <authorList>
            <person name="Aime M.C."/>
            <person name="Diaz-Valderrama J.R."/>
            <person name="Kijpornyongpan T."/>
            <person name="Phillips-Mora W."/>
        </authorList>
    </citation>
    <scope>NUCLEOTIDE SEQUENCE [LARGE SCALE GENOMIC DNA]</scope>
    <source>
        <strain evidence="3 4">MCA 2952</strain>
    </source>
</reference>
<dbReference type="InterPro" id="IPR038725">
    <property type="entry name" value="YdaG_split_barrel_FMN-bd"/>
</dbReference>
<proteinExistence type="predicted"/>
<dbReference type="PANTHER" id="PTHR34818:SF1">
    <property type="entry name" value="PROTEIN BLI-3"/>
    <property type="match status" value="1"/>
</dbReference>
<dbReference type="Gene3D" id="2.30.110.10">
    <property type="entry name" value="Electron Transport, Fmn-binding Protein, Chain A"/>
    <property type="match status" value="1"/>
</dbReference>
<evidence type="ECO:0000313" key="4">
    <source>
        <dbReference type="Proteomes" id="UP000054988"/>
    </source>
</evidence>
<feature type="domain" description="General stress protein FMN-binding split barrel" evidence="2">
    <location>
        <begin position="24"/>
        <end position="176"/>
    </location>
</feature>
<dbReference type="Pfam" id="PF16242">
    <property type="entry name" value="Pyrid_ox_like"/>
    <property type="match status" value="1"/>
</dbReference>
<accession>A0A0W0F0F4</accession>
<dbReference type="SUPFAM" id="SSF50475">
    <property type="entry name" value="FMN-binding split barrel"/>
    <property type="match status" value="1"/>
</dbReference>
<dbReference type="InterPro" id="IPR052917">
    <property type="entry name" value="Stress-Dev_Protein"/>
</dbReference>
<dbReference type="PANTHER" id="PTHR34818">
    <property type="entry name" value="PROTEIN BLI-3"/>
    <property type="match status" value="1"/>
</dbReference>
<dbReference type="EMBL" id="LATX01002412">
    <property type="protein sequence ID" value="KTB29729.1"/>
    <property type="molecule type" value="Genomic_DNA"/>
</dbReference>
<name>A0A0W0F0F4_MONRR</name>
<dbReference type="eggNOG" id="ENOG502RZBA">
    <property type="taxonomic scope" value="Eukaryota"/>
</dbReference>
<dbReference type="AlphaFoldDB" id="A0A0W0F0F4"/>
<feature type="region of interest" description="Disordered" evidence="1">
    <location>
        <begin position="1"/>
        <end position="24"/>
    </location>
</feature>
<comment type="caution">
    <text evidence="3">The sequence shown here is derived from an EMBL/GenBank/DDBJ whole genome shotgun (WGS) entry which is preliminary data.</text>
</comment>
<organism evidence="3 4">
    <name type="scientific">Moniliophthora roreri</name>
    <name type="common">Frosty pod rot fungus</name>
    <name type="synonym">Monilia roreri</name>
    <dbReference type="NCBI Taxonomy" id="221103"/>
    <lineage>
        <taxon>Eukaryota</taxon>
        <taxon>Fungi</taxon>
        <taxon>Dikarya</taxon>
        <taxon>Basidiomycota</taxon>
        <taxon>Agaricomycotina</taxon>
        <taxon>Agaricomycetes</taxon>
        <taxon>Agaricomycetidae</taxon>
        <taxon>Agaricales</taxon>
        <taxon>Marasmiineae</taxon>
        <taxon>Marasmiaceae</taxon>
        <taxon>Moniliophthora</taxon>
    </lineage>
</organism>
<dbReference type="InterPro" id="IPR012349">
    <property type="entry name" value="Split_barrel_FMN-bd"/>
</dbReference>
<gene>
    <name evidence="3" type="ORF">WG66_17608</name>
</gene>
<sequence>MSCTAHLDPYVSKSENKDATPQQKIHDLQQIIKSTHSGMLVTRCSDGSLHSRAMAPVTPDSETQLNLLFFANNASHKFEEIQHDSHVNVSFYNSDNTSWASYAGIATIKQDRDLIKKYWSISLSAWFGDLKDGVHKGDENDPRVSLIQVEPYEIRYFIATKGAIGRAIETGVSALTRGISSPGELRTLTKEEIQLAQGLHQK</sequence>